<evidence type="ECO:0000313" key="1">
    <source>
        <dbReference type="EMBL" id="QZE14617.1"/>
    </source>
</evidence>
<sequence>MMNFKYSAILLLLVLSFGFFSCEKDETLGPEIKVYLNSEIDPVNKSIVNVIVAEKTSTDKEFIEISPRVTMEAPQDIKVFFELNPSLVEQYNKDNETEYKALNATSVSFGDHNYTTIPKGKFKSEMPLSVSIKEFPNEAGTYMLPIQVNRIEGVDAAKLSSNLNTHYIVVKVVVNNIASDGSSLSTTYADRSGWSVRSKVSGYGNVANLLDGVESSYFLARPLNFDVEMSSEMLMDGIVLTPGAYGGSNFTYCPTKTKVYTSLDGENWTYQYFIQYTKPSAFDQLIKIKFVKPVNAKYIRLESEGGNYNYGCLSEINVVEHK</sequence>
<proteinExistence type="predicted"/>
<protein>
    <submittedName>
        <fullName evidence="1">DUF1735 domain-containing protein</fullName>
    </submittedName>
</protein>
<keyword evidence="2" id="KW-1185">Reference proteome</keyword>
<dbReference type="Proteomes" id="UP000826212">
    <property type="component" value="Chromosome"/>
</dbReference>
<gene>
    <name evidence="1" type="ORF">K4L44_01740</name>
</gene>
<evidence type="ECO:0000313" key="2">
    <source>
        <dbReference type="Proteomes" id="UP000826212"/>
    </source>
</evidence>
<name>A0AC61NG57_9BACT</name>
<organism evidence="1 2">
    <name type="scientific">Halosquirtibacter laminarini</name>
    <dbReference type="NCBI Taxonomy" id="3374600"/>
    <lineage>
        <taxon>Bacteria</taxon>
        <taxon>Pseudomonadati</taxon>
        <taxon>Bacteroidota</taxon>
        <taxon>Bacteroidia</taxon>
        <taxon>Marinilabiliales</taxon>
        <taxon>Prolixibacteraceae</taxon>
        <taxon>Halosquirtibacter</taxon>
    </lineage>
</organism>
<accession>A0AC61NG57</accession>
<reference evidence="1" key="1">
    <citation type="submission" date="2021-08" db="EMBL/GenBank/DDBJ databases">
        <title>Novel anaerobic bacterium isolated from sea squirt in East Sea, Republic of Korea.</title>
        <authorList>
            <person name="Nguyen T.H."/>
            <person name="Li Z."/>
            <person name="Lee Y.-J."/>
            <person name="Ko J."/>
            <person name="Kim S.-G."/>
        </authorList>
    </citation>
    <scope>NUCLEOTIDE SEQUENCE</scope>
    <source>
        <strain evidence="1">KCTC 25031</strain>
    </source>
</reference>
<dbReference type="EMBL" id="CP081303">
    <property type="protein sequence ID" value="QZE14617.1"/>
    <property type="molecule type" value="Genomic_DNA"/>
</dbReference>